<feature type="disulfide bond" evidence="31">
    <location>
        <begin position="1822"/>
        <end position="1840"/>
    </location>
</feature>
<dbReference type="Pfam" id="PF01422">
    <property type="entry name" value="zf-NF-X1"/>
    <property type="match status" value="10"/>
</dbReference>
<evidence type="ECO:0000256" key="16">
    <source>
        <dbReference type="ARBA" id="ARBA00022801"/>
    </source>
</evidence>
<evidence type="ECO:0000256" key="15">
    <source>
        <dbReference type="ARBA" id="ARBA00022771"/>
    </source>
</evidence>
<dbReference type="FunFam" id="4.10.400.10:FF:000065">
    <property type="entry name" value="Transmembrane protease serine 7"/>
    <property type="match status" value="1"/>
</dbReference>
<dbReference type="InterPro" id="IPR036790">
    <property type="entry name" value="Frizzled_dom_sf"/>
</dbReference>
<evidence type="ECO:0000256" key="1">
    <source>
        <dbReference type="ARBA" id="ARBA00004141"/>
    </source>
</evidence>
<feature type="disulfide bond" evidence="31">
    <location>
        <begin position="1907"/>
        <end position="1922"/>
    </location>
</feature>
<dbReference type="GO" id="GO:0017071">
    <property type="term" value="C:intracellular cyclic nucleotide activated cation channel complex"/>
    <property type="evidence" value="ECO:0007669"/>
    <property type="project" value="TreeGrafter"/>
</dbReference>
<keyword evidence="12" id="KW-0479">Metal-binding</keyword>
<feature type="coiled-coil region" evidence="33">
    <location>
        <begin position="1452"/>
        <end position="1479"/>
    </location>
</feature>
<keyword evidence="25" id="KW-0675">Receptor</keyword>
<feature type="disulfide bond" evidence="31">
    <location>
        <begin position="1834"/>
        <end position="1849"/>
    </location>
</feature>
<feature type="disulfide bond" evidence="31">
    <location>
        <begin position="1851"/>
        <end position="1863"/>
    </location>
</feature>
<feature type="disulfide bond" evidence="31">
    <location>
        <begin position="2185"/>
        <end position="2200"/>
    </location>
</feature>
<evidence type="ECO:0000256" key="17">
    <source>
        <dbReference type="ARBA" id="ARBA00022825"/>
    </source>
</evidence>
<feature type="compositionally biased region" description="Basic and acidic residues" evidence="34">
    <location>
        <begin position="73"/>
        <end position="84"/>
    </location>
</feature>
<evidence type="ECO:0000256" key="14">
    <source>
        <dbReference type="ARBA" id="ARBA00022741"/>
    </source>
</evidence>
<dbReference type="PROSITE" id="PS00889">
    <property type="entry name" value="CNMP_BINDING_2"/>
    <property type="match status" value="1"/>
</dbReference>
<dbReference type="InterPro" id="IPR018490">
    <property type="entry name" value="cNMP-bd_dom_sf"/>
</dbReference>
<dbReference type="Pfam" id="PF00027">
    <property type="entry name" value="cNMP_binding"/>
    <property type="match status" value="1"/>
</dbReference>
<feature type="domain" description="FZ" evidence="36">
    <location>
        <begin position="1999"/>
        <end position="2121"/>
    </location>
</feature>
<dbReference type="FunFam" id="1.20.5.300:FF:000002">
    <property type="entry name" value="Cyclic nucleotide-gated channel alpha 3"/>
    <property type="match status" value="1"/>
</dbReference>
<comment type="caution">
    <text evidence="31">Lacks conserved residue(s) required for the propagation of feature annotation.</text>
</comment>
<dbReference type="Pfam" id="PF01392">
    <property type="entry name" value="Fz"/>
    <property type="match status" value="2"/>
</dbReference>
<feature type="disulfide bond" evidence="31">
    <location>
        <begin position="1858"/>
        <end position="1876"/>
    </location>
</feature>
<dbReference type="SUPFAM" id="SSF57424">
    <property type="entry name" value="LDL receptor-like module"/>
    <property type="match status" value="7"/>
</dbReference>
<dbReference type="SMART" id="SM00192">
    <property type="entry name" value="LDLa"/>
    <property type="match status" value="7"/>
</dbReference>
<feature type="domain" description="FZ" evidence="36">
    <location>
        <begin position="1655"/>
        <end position="1804"/>
    </location>
</feature>
<keyword evidence="19" id="KW-0735">Signal-anchor</keyword>
<evidence type="ECO:0000256" key="34">
    <source>
        <dbReference type="SAM" id="MobiDB-lite"/>
    </source>
</evidence>
<dbReference type="PROSITE" id="PS50042">
    <property type="entry name" value="CNMP_BINDING_3"/>
    <property type="match status" value="1"/>
</dbReference>
<gene>
    <name evidence="40" type="ORF">SMAX5B_004482</name>
</gene>
<feature type="compositionally biased region" description="Basic and acidic residues" evidence="34">
    <location>
        <begin position="667"/>
        <end position="681"/>
    </location>
</feature>
<dbReference type="CDD" id="cd00112">
    <property type="entry name" value="LDLa"/>
    <property type="match status" value="6"/>
</dbReference>
<evidence type="ECO:0000256" key="8">
    <source>
        <dbReference type="ARBA" id="ARBA00022583"/>
    </source>
</evidence>
<dbReference type="InterPro" id="IPR009003">
    <property type="entry name" value="Peptidase_S1_PA"/>
</dbReference>
<keyword evidence="8" id="KW-0254">Endocytosis</keyword>
<dbReference type="Pfam" id="PF00089">
    <property type="entry name" value="Trypsin"/>
    <property type="match status" value="1"/>
</dbReference>
<evidence type="ECO:0000256" key="26">
    <source>
        <dbReference type="ARBA" id="ARBA00023180"/>
    </source>
</evidence>
<keyword evidence="17" id="KW-0720">Serine protease</keyword>
<dbReference type="SUPFAM" id="SSF81324">
    <property type="entry name" value="Voltage-gated potassium channels"/>
    <property type="match status" value="1"/>
</dbReference>
<dbReference type="InterPro" id="IPR000967">
    <property type="entry name" value="Znf_NFX1"/>
</dbReference>
<feature type="domain" description="Peptidase S1" evidence="39">
    <location>
        <begin position="2356"/>
        <end position="2588"/>
    </location>
</feature>
<evidence type="ECO:0000256" key="27">
    <source>
        <dbReference type="ARBA" id="ARBA00023286"/>
    </source>
</evidence>
<dbReference type="GO" id="GO:0006508">
    <property type="term" value="P:proteolysis"/>
    <property type="evidence" value="ECO:0007669"/>
    <property type="project" value="UniProtKB-KW"/>
</dbReference>
<sequence length="2588" mass="287681">MAKVAPSAPPTSRLTTPTIVFQDVEEEPGGLREGGRASQRTGVGGLFNVNNSNNNEEEEEKKKKKKEKKERKEKKLKERQEKKERKEKKKKEKEEEKEKEKEKEREKEKEKKAKEEAPKEITVIDPASNTYYYWLLVITIPVMYNWTLTIARACFEELQTDYVVYWFIIDFLADLTYFADMVFRTRTGYLEQGLLVKDEKKLRERYLNSFQFKLDLVSMIPTDVLYVVFGLTFPEIRLNKLFRFNRMLEFFQRTETRTNYPNALRISNLVMYIVIIIHWNACLYYSFSKAIGFGSDRFVYPNPADPEFGRLVRKYAYSMYWSTLTLTTIGETPPPVENSEYFFVVTDFLVGVLIFATIVGNVGSMITNMNAARANFQARIDAIKQYMSFRKVTKDLEKRVIKWFDFLWTNKKAVDEREVLKFLPDKLRAEIAINVHLDTLKKVRIFADCEAGLLVELVLKLQPQVYSPGDYICKKGDIGREMYIIKEGKLAVVADDGVTQFVVLSDGSYFGEISILAIKGSKAGNRRTANIRSIGYSDLFCLSKDDLMEALKEYPDAKALLEEKGKQILMKDGLLDLELAAQGPDPKEMEEKVERMTSTLDVMQTRYARLLAEHEATHSKLKYRVTRLERKLPPPRADQPGFREAVAMEPAWRQQGRGRGRGGQEGQGERSRPQQKEKEKPGGAAAGVWGAGRGGRTVKTAPEPLRAVSVQSKFEEIRKSNQAAAQRLAESRVSSSSSDDDDDEVEGDVDRKDGKRGKILASTFTTYTDQTGGDDSGLLRTGQYVSDLFQSGALTCLICIASVKRTQAVWSCSSCFSLFHLPCIQKWARDSAFLVSSVTDDDFGQKQHPWPCPKCRAEYPPSATPNRYTCYCGKLQDPPADPWLVPHSCGSICQKELKPSCGHTCLLLCHPGPCPPCPKMVAVSCMCHKAKPLPRRCSNKAWSCQQQCNKLLPCKQHTCSQTCHTECSPCPRVSVQSCVCSREKTERPCASPQWNCQQVCGSVLSCGNHTCEVVCHKGVCPPCPRSVGRSCPCGKTKSSLPCTEEVSLCGDTCDRRLSCGKHTCSMRCHRGSCETCRQEVEKECRCGKYRRLMPCHKEYLCDSKCPKTRSCQRHQCRRKCCPGNCPACDQSCGRTLGCRNHKCPSVCHQGSCYPCPETVDVTCTCASTVLVVPCGRERSTKPPRCKEPCRCPSSCHHLTREGHRCHPGPCPPCRQPCLLPLPRCRHTCPLPCHDLVLVKSQQVQLAGPWEQPTEPAFVKKALPCAPCQVPIPTACFGEHEVSPVPCHRRGPFSCKRPCGRPLSCGNHDCSRECHVVTGGNKCEVCEEVCAKPRPPGCPHPCSLPCHPGDCPTCRQMIRQRCHCKISLLYVECTKLTLADKQTKVELGSCNNQCPKELNCGHRCKQVCHPGVCEEKCQQKVKLRCPCKRIKKEFPCSLSTQSDVQCDAACRDQQKKVSQRAAEEEEQKKLQEELEAFEKHDLVGHMTLTSETPARGPETGTGGEACPHKLASTNHLRLLLYILIPTVSLLAGLLLLILTLTGIFGSGLLDSSPLASPEPIADSDPGHHGNSTNPLPTFEAETASPSPSPSPSLQIHDGSSDDDVYHDESTPATAASSLPPSSSQATPTQPFTNSPDWLSSVTSLSSAWPTSAATTPDTGVCQLIAEPQCHMLPYNQTWLSSSVAVVKSSEVDMLLRFFSYLSRLSCYRHIMLFGCSLALPECVTGADGSHNRQVVLPCASFCEAAREGCEPVLQMFNASWPDFLRCSQFSNVPFTSPPPSPTLSTSPSSPPTVTAGPAPPACYTPRQIKGKPSVCGGKDHFLCATGICVPQKLVCNGYNDCDDWSDETHCICTDGEFRCNTGRCLSPALVCDGYDDCGDVSDELDCVCDVAREHRCGDGRCVSRDWLCDGDHDCLDKSDELNCSCKSQGLLECRNGQCVPSAFRCDGEDDCKDGSDEEHCSSEQTQSVCVPGQPSCISSCPSVCAAGSATCDPRHNNNNNNCTRCEPISLELCMNLPYNLTSYPNFLGHLSQRESSVSWESSLFPALVQTGCYQYLMFYACTLLVPKCDPVSLQRVPPCRSLCRSAKEKCESVLGIVGLQWPEDSDCSQFPEEGGNATCLLPEAGVEECSPSHFKCRSGRCVLASKRCDGHLDCDDHSDEENCGCSERALWECPGSNVCIKASMICDGIPDCPLLVDEANCSVCRDNELSCNNHQCVHRTLWCDGKKHCSDSSDEWNCVSLSDRSGSVLTVYRTAAEYQVCADEWSHELSELTCNQLGLGVPSSVAMVADQTGVPGRRRWLHVHPEWNLRNGSALQARLEKRSHACHSRRRVSLFCTREECGVRPAVGLFPHRRKRILGGRVTRRGAWPWQCSLQSGQSGHVCGCVLIARRWALTVAHCFEGRESADLWKVVLGLNNLDHPGVHSQSRGVRSIIVHPRYNRAVVDYDISVVQLESEVEETAFVRPVCLPQPGQLPSPDSYCYITGWGHMGNRMPFKLQEGEVRIISLSQCQSYFDMKTITPRMLCAGYEAGTVDSCMSHSLQNQPKMMDEEATRRYCRMSDDGPTQKPAEVKTSVRHVHLKTCDTWGVV</sequence>
<evidence type="ECO:0000259" key="37">
    <source>
        <dbReference type="PROSITE" id="PS50042"/>
    </source>
</evidence>
<dbReference type="PROSITE" id="PS00888">
    <property type="entry name" value="CNMP_BINDING_1"/>
    <property type="match status" value="1"/>
</dbReference>
<dbReference type="SMART" id="SM00063">
    <property type="entry name" value="FRI"/>
    <property type="match status" value="2"/>
</dbReference>
<keyword evidence="10" id="KW-0645">Protease</keyword>
<feature type="disulfide bond" evidence="31">
    <location>
        <begin position="2203"/>
        <end position="2215"/>
    </location>
</feature>
<dbReference type="Gene3D" id="2.40.10.10">
    <property type="entry name" value="Trypsin-like serine proteases"/>
    <property type="match status" value="1"/>
</dbReference>
<keyword evidence="20 35" id="KW-1133">Transmembrane helix</keyword>
<evidence type="ECO:0000259" key="38">
    <source>
        <dbReference type="PROSITE" id="PS50089"/>
    </source>
</evidence>
<feature type="region of interest" description="Disordered" evidence="34">
    <location>
        <begin position="721"/>
        <end position="753"/>
    </location>
</feature>
<evidence type="ECO:0000256" key="13">
    <source>
        <dbReference type="ARBA" id="ARBA00022737"/>
    </source>
</evidence>
<feature type="disulfide bond" evidence="30">
    <location>
        <begin position="1660"/>
        <end position="1721"/>
    </location>
</feature>
<dbReference type="PROSITE" id="PS50240">
    <property type="entry name" value="TRYPSIN_DOM"/>
    <property type="match status" value="1"/>
</dbReference>
<dbReference type="InterPro" id="IPR020067">
    <property type="entry name" value="Frizzled_dom"/>
</dbReference>
<keyword evidence="28" id="KW-0407">Ion channel</keyword>
<comment type="subcellular location">
    <subcellularLocation>
        <location evidence="2">Cell membrane</location>
        <topology evidence="2">Single-pass type II membrane protein</topology>
    </subcellularLocation>
    <subcellularLocation>
        <location evidence="1">Membrane</location>
        <topology evidence="1">Multi-pass membrane protein</topology>
    </subcellularLocation>
    <subcellularLocation>
        <location evidence="3">Secreted</location>
    </subcellularLocation>
</comment>
<dbReference type="InterPro" id="IPR036055">
    <property type="entry name" value="LDL_receptor-like_sf"/>
</dbReference>
<dbReference type="STRING" id="52904.ENSSMAP00000029449"/>
<keyword evidence="18" id="KW-0862">Zinc</keyword>
<feature type="compositionally biased region" description="Polar residues" evidence="34">
    <location>
        <begin position="10"/>
        <end position="19"/>
    </location>
</feature>
<feature type="disulfide bond" evidence="31">
    <location>
        <begin position="2135"/>
        <end position="2153"/>
    </location>
</feature>
<dbReference type="GO" id="GO:0004252">
    <property type="term" value="F:serine-type endopeptidase activity"/>
    <property type="evidence" value="ECO:0007669"/>
    <property type="project" value="InterPro"/>
</dbReference>
<feature type="region of interest" description="Disordered" evidence="34">
    <location>
        <begin position="1554"/>
        <end position="1633"/>
    </location>
</feature>
<dbReference type="GO" id="GO:0005886">
    <property type="term" value="C:plasma membrane"/>
    <property type="evidence" value="ECO:0007669"/>
    <property type="project" value="UniProtKB-SubCell"/>
</dbReference>
<evidence type="ECO:0000313" key="40">
    <source>
        <dbReference type="EMBL" id="AWO97334.1"/>
    </source>
</evidence>
<evidence type="ECO:0000256" key="24">
    <source>
        <dbReference type="ARBA" id="ARBA00023157"/>
    </source>
</evidence>
<dbReference type="GO" id="GO:0006897">
    <property type="term" value="P:endocytosis"/>
    <property type="evidence" value="ECO:0007669"/>
    <property type="project" value="UniProtKB-KW"/>
</dbReference>
<dbReference type="EMBL" id="CP026244">
    <property type="protein sequence ID" value="AWO97334.1"/>
    <property type="molecule type" value="Genomic_DNA"/>
</dbReference>
<dbReference type="GO" id="GO:0007601">
    <property type="term" value="P:visual perception"/>
    <property type="evidence" value="ECO:0007669"/>
    <property type="project" value="UniProtKB-KW"/>
</dbReference>
<keyword evidence="33" id="KW-0175">Coiled coil</keyword>
<keyword evidence="11 35" id="KW-0812">Transmembrane</keyword>
<reference evidence="40 41" key="1">
    <citation type="submission" date="2017-12" db="EMBL/GenBank/DDBJ databases">
        <title>Integrating genomic resources of turbot (Scophthalmus maximus) in depth evaluation of genetic and physical mapping variation across individuals.</title>
        <authorList>
            <person name="Martinez P."/>
        </authorList>
    </citation>
    <scope>NUCLEOTIDE SEQUENCE [LARGE SCALE GENOMIC DNA]</scope>
</reference>
<dbReference type="Gene3D" id="4.10.400.10">
    <property type="entry name" value="Low-density Lipoprotein Receptor"/>
    <property type="match status" value="7"/>
</dbReference>
<keyword evidence="6" id="KW-0964">Secreted</keyword>
<keyword evidence="29" id="KW-0844">Vision</keyword>
<keyword evidence="16" id="KW-0378">Hydrolase</keyword>
<evidence type="ECO:0000256" key="7">
    <source>
        <dbReference type="ARBA" id="ARBA00022566"/>
    </source>
</evidence>
<dbReference type="PROSITE" id="PS50038">
    <property type="entry name" value="FZ"/>
    <property type="match status" value="2"/>
</dbReference>
<dbReference type="GO" id="GO:0005222">
    <property type="term" value="F:intracellularly cAMP-activated cation channel activity"/>
    <property type="evidence" value="ECO:0007669"/>
    <property type="project" value="TreeGrafter"/>
</dbReference>
<dbReference type="InterPro" id="IPR001254">
    <property type="entry name" value="Trypsin_dom"/>
</dbReference>
<dbReference type="InterPro" id="IPR000595">
    <property type="entry name" value="cNMP-bd_dom"/>
</dbReference>
<feature type="transmembrane region" description="Helical" evidence="35">
    <location>
        <begin position="131"/>
        <end position="151"/>
    </location>
</feature>
<keyword evidence="26" id="KW-0325">Glycoprotein</keyword>
<evidence type="ECO:0000256" key="5">
    <source>
        <dbReference type="ARBA" id="ARBA00022448"/>
    </source>
</evidence>
<dbReference type="GO" id="GO:0005634">
    <property type="term" value="C:nucleus"/>
    <property type="evidence" value="ECO:0007669"/>
    <property type="project" value="InterPro"/>
</dbReference>
<dbReference type="CDD" id="cd06008">
    <property type="entry name" value="NF-X1-zinc-finger"/>
    <property type="match status" value="6"/>
</dbReference>
<dbReference type="Gene3D" id="1.20.5.300">
    <property type="match status" value="1"/>
</dbReference>
<dbReference type="SMART" id="SM00438">
    <property type="entry name" value="ZnF_NFX"/>
    <property type="match status" value="10"/>
</dbReference>
<keyword evidence="41" id="KW-1185">Reference proteome</keyword>
<dbReference type="PROSITE" id="PS50068">
    <property type="entry name" value="LDLRA_2"/>
    <property type="match status" value="7"/>
</dbReference>
<dbReference type="FunFam" id="2.40.10.10:FF:000015">
    <property type="entry name" value="Atrial natriuretic peptide-converting enzyme"/>
    <property type="match status" value="1"/>
</dbReference>
<dbReference type="SUPFAM" id="SSF63501">
    <property type="entry name" value="Frizzled cysteine-rich domain"/>
    <property type="match status" value="2"/>
</dbReference>
<feature type="disulfide bond" evidence="31">
    <location>
        <begin position="1870"/>
        <end position="1885"/>
    </location>
</feature>
<evidence type="ECO:0000256" key="28">
    <source>
        <dbReference type="ARBA" id="ARBA00023303"/>
    </source>
</evidence>
<dbReference type="SMART" id="SM00202">
    <property type="entry name" value="SR"/>
    <property type="match status" value="1"/>
</dbReference>
<dbReference type="SUPFAM" id="SSF56487">
    <property type="entry name" value="SRCR-like"/>
    <property type="match status" value="1"/>
</dbReference>
<feature type="disulfide bond" evidence="30">
    <location>
        <begin position="1668"/>
        <end position="1714"/>
    </location>
</feature>
<dbReference type="GO" id="GO:0005576">
    <property type="term" value="C:extracellular region"/>
    <property type="evidence" value="ECO:0007669"/>
    <property type="project" value="UniProtKB-SubCell"/>
</dbReference>
<dbReference type="Gene3D" id="1.10.287.70">
    <property type="match status" value="1"/>
</dbReference>
<protein>
    <submittedName>
        <fullName evidence="40">Putative atrial natriuretic peptide-converting enzyme</fullName>
    </submittedName>
</protein>
<evidence type="ECO:0000256" key="10">
    <source>
        <dbReference type="ARBA" id="ARBA00022670"/>
    </source>
</evidence>
<dbReference type="PRINTS" id="PR00261">
    <property type="entry name" value="LDLRECEPTOR"/>
</dbReference>
<feature type="disulfide bond" evidence="31">
    <location>
        <begin position="2222"/>
        <end position="2237"/>
    </location>
</feature>
<dbReference type="InterPro" id="IPR050866">
    <property type="entry name" value="CNG_cation_channel"/>
</dbReference>
<dbReference type="Proteomes" id="UP000246464">
    <property type="component" value="Chromosome 2"/>
</dbReference>
<dbReference type="GO" id="GO:0005223">
    <property type="term" value="F:intracellularly cGMP-activated cation channel activity"/>
    <property type="evidence" value="ECO:0007669"/>
    <property type="project" value="TreeGrafter"/>
</dbReference>
<dbReference type="InterPro" id="IPR032406">
    <property type="entry name" value="CLZ_dom"/>
</dbReference>
<feature type="disulfide bond" evidence="30">
    <location>
        <begin position="2082"/>
        <end position="2106"/>
    </location>
</feature>
<dbReference type="CDD" id="cd16697">
    <property type="entry name" value="RING-CH-C4HC3_NFXL1"/>
    <property type="match status" value="1"/>
</dbReference>
<feature type="compositionally biased region" description="Basic and acidic residues" evidence="34">
    <location>
        <begin position="92"/>
        <end position="118"/>
    </location>
</feature>
<evidence type="ECO:0000256" key="4">
    <source>
        <dbReference type="ARBA" id="ARBA00009939"/>
    </source>
</evidence>
<evidence type="ECO:0000256" key="20">
    <source>
        <dbReference type="ARBA" id="ARBA00022989"/>
    </source>
</evidence>
<evidence type="ECO:0000256" key="6">
    <source>
        <dbReference type="ARBA" id="ARBA00022525"/>
    </source>
</evidence>
<evidence type="ECO:0000256" key="25">
    <source>
        <dbReference type="ARBA" id="ARBA00023170"/>
    </source>
</evidence>
<keyword evidence="13" id="KW-0677">Repeat</keyword>
<dbReference type="InterPro" id="IPR002172">
    <property type="entry name" value="LDrepeatLR_classA_rpt"/>
</dbReference>
<dbReference type="FunFam" id="1.10.287.630:FF:000001">
    <property type="entry name" value="Cyclic nucleotide-gated channel alpha 3"/>
    <property type="match status" value="1"/>
</dbReference>
<feature type="compositionally biased region" description="Low complexity" evidence="34">
    <location>
        <begin position="1609"/>
        <end position="1629"/>
    </location>
</feature>
<evidence type="ECO:0000256" key="30">
    <source>
        <dbReference type="PROSITE-ProRule" id="PRU00090"/>
    </source>
</evidence>
<dbReference type="InterPro" id="IPR043504">
    <property type="entry name" value="Peptidase_S1_PA_chymotrypsin"/>
</dbReference>
<dbReference type="SUPFAM" id="SSF50494">
    <property type="entry name" value="Trypsin-like serine proteases"/>
    <property type="match status" value="1"/>
</dbReference>
<feature type="domain" description="RING-type" evidence="38">
    <location>
        <begin position="796"/>
        <end position="856"/>
    </location>
</feature>
<dbReference type="Gene3D" id="1.10.287.630">
    <property type="entry name" value="Helix hairpin bin"/>
    <property type="match status" value="1"/>
</dbReference>
<dbReference type="GO" id="GO:0030552">
    <property type="term" value="F:cAMP binding"/>
    <property type="evidence" value="ECO:0007669"/>
    <property type="project" value="UniProtKB-KW"/>
</dbReference>
<feature type="transmembrane region" description="Helical" evidence="35">
    <location>
        <begin position="269"/>
        <end position="287"/>
    </location>
</feature>
<dbReference type="FunFam" id="4.10.400.10:FF:000024">
    <property type="entry name" value="Low-density lipoprotein RecePtor related"/>
    <property type="match status" value="1"/>
</dbReference>
<feature type="disulfide bond" evidence="31">
    <location>
        <begin position="1895"/>
        <end position="1913"/>
    </location>
</feature>
<evidence type="ECO:0000256" key="12">
    <source>
        <dbReference type="ARBA" id="ARBA00022723"/>
    </source>
</evidence>
<evidence type="ECO:0000256" key="31">
    <source>
        <dbReference type="PROSITE-ProRule" id="PRU00124"/>
    </source>
</evidence>
<feature type="compositionally biased region" description="Low complexity" evidence="34">
    <location>
        <begin position="1781"/>
        <end position="1795"/>
    </location>
</feature>
<dbReference type="InterPro" id="IPR014710">
    <property type="entry name" value="RmlC-like_jellyroll"/>
</dbReference>
<dbReference type="CDD" id="cd00038">
    <property type="entry name" value="CAP_ED"/>
    <property type="match status" value="1"/>
</dbReference>
<evidence type="ECO:0000256" key="18">
    <source>
        <dbReference type="ARBA" id="ARBA00022833"/>
    </source>
</evidence>
<dbReference type="Gene3D" id="2.60.120.10">
    <property type="entry name" value="Jelly Rolls"/>
    <property type="match status" value="1"/>
</dbReference>
<evidence type="ECO:0000256" key="3">
    <source>
        <dbReference type="ARBA" id="ARBA00004613"/>
    </source>
</evidence>
<evidence type="ECO:0000256" key="11">
    <source>
        <dbReference type="ARBA" id="ARBA00022692"/>
    </source>
</evidence>
<evidence type="ECO:0000256" key="35">
    <source>
        <dbReference type="SAM" id="Phobius"/>
    </source>
</evidence>
<feature type="compositionally biased region" description="Basic residues" evidence="34">
    <location>
        <begin position="62"/>
        <end position="72"/>
    </location>
</feature>
<evidence type="ECO:0000259" key="36">
    <source>
        <dbReference type="PROSITE" id="PS50038"/>
    </source>
</evidence>
<feature type="region of interest" description="Disordered" evidence="34">
    <location>
        <begin position="1"/>
        <end position="118"/>
    </location>
</feature>
<dbReference type="InterPro" id="IPR023415">
    <property type="entry name" value="LDLR_class-A_CS"/>
</dbReference>
<dbReference type="PROSITE" id="PS50089">
    <property type="entry name" value="ZF_RING_2"/>
    <property type="match status" value="1"/>
</dbReference>
<dbReference type="InterPro" id="IPR036772">
    <property type="entry name" value="SRCR-like_dom_sf"/>
</dbReference>
<feature type="disulfide bond" evidence="31">
    <location>
        <begin position="2147"/>
        <end position="2162"/>
    </location>
</feature>
<keyword evidence="23" id="KW-0114">cAMP</keyword>
<dbReference type="FunFam" id="4.10.400.10:FF:000056">
    <property type="entry name" value="Terribly reduced optic lobes, isoform AM"/>
    <property type="match status" value="1"/>
</dbReference>
<dbReference type="InterPro" id="IPR018488">
    <property type="entry name" value="cNMP-bd_CS"/>
</dbReference>
<feature type="transmembrane region" description="Helical" evidence="35">
    <location>
        <begin position="216"/>
        <end position="236"/>
    </location>
</feature>
<dbReference type="PROSITE" id="PS01209">
    <property type="entry name" value="LDLRA_1"/>
    <property type="match status" value="2"/>
</dbReference>
<keyword evidence="22 35" id="KW-0472">Membrane</keyword>
<accession>A0A2U9B074</accession>
<feature type="disulfide bond" evidence="30">
    <location>
        <begin position="2051"/>
        <end position="2089"/>
    </location>
</feature>
<organism evidence="40 41">
    <name type="scientific">Scophthalmus maximus</name>
    <name type="common">Turbot</name>
    <name type="synonym">Psetta maxima</name>
    <dbReference type="NCBI Taxonomy" id="52904"/>
    <lineage>
        <taxon>Eukaryota</taxon>
        <taxon>Metazoa</taxon>
        <taxon>Chordata</taxon>
        <taxon>Craniata</taxon>
        <taxon>Vertebrata</taxon>
        <taxon>Euteleostomi</taxon>
        <taxon>Actinopterygii</taxon>
        <taxon>Neopterygii</taxon>
        <taxon>Teleostei</taxon>
        <taxon>Neoteleostei</taxon>
        <taxon>Acanthomorphata</taxon>
        <taxon>Carangaria</taxon>
        <taxon>Pleuronectiformes</taxon>
        <taxon>Pleuronectoidei</taxon>
        <taxon>Scophthalmidae</taxon>
        <taxon>Scophthalmus</taxon>
    </lineage>
</organism>
<evidence type="ECO:0000259" key="39">
    <source>
        <dbReference type="PROSITE" id="PS50240"/>
    </source>
</evidence>
<dbReference type="PANTHER" id="PTHR45638">
    <property type="entry name" value="CYCLIC NUCLEOTIDE-GATED CATION CHANNEL SUBUNIT A"/>
    <property type="match status" value="1"/>
</dbReference>
<evidence type="ECO:0000313" key="41">
    <source>
        <dbReference type="Proteomes" id="UP000246464"/>
    </source>
</evidence>
<evidence type="ECO:0000256" key="22">
    <source>
        <dbReference type="ARBA" id="ARBA00023136"/>
    </source>
</evidence>
<dbReference type="Pfam" id="PF00057">
    <property type="entry name" value="Ldl_recept_a"/>
    <property type="match status" value="6"/>
</dbReference>
<keyword evidence="27" id="KW-1071">Ligand-gated ion channel</keyword>
<dbReference type="FunFam" id="2.60.120.10:FF:000002">
    <property type="entry name" value="Cyclic nucleotide gated channel alpha 1a"/>
    <property type="match status" value="1"/>
</dbReference>
<dbReference type="InterPro" id="IPR001841">
    <property type="entry name" value="Znf_RING"/>
</dbReference>
<dbReference type="SUPFAM" id="SSF51206">
    <property type="entry name" value="cAMP-binding domain-like"/>
    <property type="match status" value="1"/>
</dbReference>
<dbReference type="GO" id="GO:0008270">
    <property type="term" value="F:zinc ion binding"/>
    <property type="evidence" value="ECO:0007669"/>
    <property type="project" value="UniProtKB-KW"/>
</dbReference>
<keyword evidence="21" id="KW-0406">Ion transport</keyword>
<feature type="region of interest" description="Disordered" evidence="34">
    <location>
        <begin position="1776"/>
        <end position="1796"/>
    </location>
</feature>
<feature type="disulfide bond" evidence="31">
    <location>
        <begin position="2128"/>
        <end position="2140"/>
    </location>
</feature>
<dbReference type="CDD" id="cd00190">
    <property type="entry name" value="Tryp_SPc"/>
    <property type="match status" value="1"/>
</dbReference>
<keyword evidence="9" id="KW-0716">Sensory transduction</keyword>
<comment type="similarity">
    <text evidence="4">Belongs to the LDLR family.</text>
</comment>
<dbReference type="InterPro" id="IPR001190">
    <property type="entry name" value="SRCR"/>
</dbReference>
<keyword evidence="5" id="KW-0813">Transport</keyword>
<feature type="disulfide bond" evidence="30">
    <location>
        <begin position="1741"/>
        <end position="1765"/>
    </location>
</feature>
<dbReference type="FunFam" id="1.10.287.70:FF:000030">
    <property type="entry name" value="Cyclic nucleotide-gated channel alpha 3"/>
    <property type="match status" value="1"/>
</dbReference>
<feature type="disulfide bond" evidence="31">
    <location>
        <begin position="1944"/>
        <end position="1959"/>
    </location>
</feature>
<dbReference type="InterPro" id="IPR005821">
    <property type="entry name" value="Ion_trans_dom"/>
</dbReference>
<feature type="transmembrane region" description="Helical" evidence="35">
    <location>
        <begin position="163"/>
        <end position="183"/>
    </location>
</feature>
<keyword evidence="7" id="KW-0116">cAMP-binding</keyword>
<feature type="domain" description="Cyclic nucleotide-binding" evidence="37">
    <location>
        <begin position="445"/>
        <end position="551"/>
    </location>
</feature>
<feature type="transmembrane region" description="Helical" evidence="35">
    <location>
        <begin position="1517"/>
        <end position="1543"/>
    </location>
</feature>
<dbReference type="SMART" id="SM00100">
    <property type="entry name" value="cNMP"/>
    <property type="match status" value="1"/>
</dbReference>
<feature type="compositionally biased region" description="Acidic residues" evidence="34">
    <location>
        <begin position="738"/>
        <end position="747"/>
    </location>
</feature>
<dbReference type="SMART" id="SM00020">
    <property type="entry name" value="Tryp_SPc"/>
    <property type="match status" value="1"/>
</dbReference>
<name>A0A2U9B074_SCOMX</name>
<feature type="region of interest" description="Disordered" evidence="34">
    <location>
        <begin position="626"/>
        <end position="704"/>
    </location>
</feature>
<evidence type="ECO:0000256" key="2">
    <source>
        <dbReference type="ARBA" id="ARBA00004401"/>
    </source>
</evidence>
<dbReference type="Gene3D" id="1.10.2000.10">
    <property type="entry name" value="Frizzled cysteine-rich domain"/>
    <property type="match status" value="2"/>
</dbReference>
<keyword evidence="14" id="KW-0547">Nucleotide-binding</keyword>
<evidence type="ECO:0000256" key="19">
    <source>
        <dbReference type="ARBA" id="ARBA00022968"/>
    </source>
</evidence>
<evidence type="ECO:0000256" key="33">
    <source>
        <dbReference type="SAM" id="Coils"/>
    </source>
</evidence>
<dbReference type="SUPFAM" id="SSF57850">
    <property type="entry name" value="RING/U-box"/>
    <property type="match status" value="1"/>
</dbReference>
<dbReference type="PANTHER" id="PTHR45638:SF9">
    <property type="entry name" value="CYCLIC NUCLEOTIDE-GATED CHANNEL ROD PHOTORECEPTOR SUBUNIT ALPHA"/>
    <property type="match status" value="1"/>
</dbReference>
<dbReference type="Pfam" id="PF16526">
    <property type="entry name" value="CLZ"/>
    <property type="match status" value="1"/>
</dbReference>
<dbReference type="Pfam" id="PF00520">
    <property type="entry name" value="Ion_trans"/>
    <property type="match status" value="1"/>
</dbReference>
<proteinExistence type="inferred from homology"/>
<keyword evidence="24 31" id="KW-1015">Disulfide bond</keyword>
<feature type="transmembrane region" description="Helical" evidence="35">
    <location>
        <begin position="341"/>
        <end position="363"/>
    </location>
</feature>
<dbReference type="GO" id="GO:0030553">
    <property type="term" value="F:cGMP binding"/>
    <property type="evidence" value="ECO:0007669"/>
    <property type="project" value="TreeGrafter"/>
</dbReference>
<evidence type="ECO:0000256" key="29">
    <source>
        <dbReference type="ARBA" id="ARBA00023305"/>
    </source>
</evidence>
<dbReference type="GO" id="GO:0044877">
    <property type="term" value="F:protein-containing complex binding"/>
    <property type="evidence" value="ECO:0007669"/>
    <property type="project" value="TreeGrafter"/>
</dbReference>
<evidence type="ECO:0000256" key="21">
    <source>
        <dbReference type="ARBA" id="ARBA00023065"/>
    </source>
</evidence>
<evidence type="ECO:0000256" key="32">
    <source>
        <dbReference type="PROSITE-ProRule" id="PRU00175"/>
    </source>
</evidence>
<evidence type="ECO:0000256" key="23">
    <source>
        <dbReference type="ARBA" id="ARBA00023149"/>
    </source>
</evidence>
<feature type="disulfide bond" evidence="31">
    <location>
        <begin position="2210"/>
        <end position="2228"/>
    </location>
</feature>
<feature type="disulfide bond" evidence="31">
    <location>
        <begin position="1932"/>
        <end position="1950"/>
    </location>
</feature>
<evidence type="ECO:0000256" key="9">
    <source>
        <dbReference type="ARBA" id="ARBA00022606"/>
    </source>
</evidence>
<keyword evidence="15 32" id="KW-0863">Zinc-finger</keyword>